<protein>
    <recommendedName>
        <fullName evidence="2">Antitoxin</fullName>
    </recommendedName>
</protein>
<comment type="function">
    <text evidence="2">Antitoxin component of a type II toxin-antitoxin (TA) system.</text>
</comment>
<keyword evidence="5" id="KW-1185">Reference proteome</keyword>
<dbReference type="KEGG" id="pstg:E8M01_20305"/>
<dbReference type="InterPro" id="IPR036165">
    <property type="entry name" value="YefM-like_sf"/>
</dbReference>
<accession>A0A4D7B5D1</accession>
<dbReference type="SUPFAM" id="SSF143120">
    <property type="entry name" value="YefM-like"/>
    <property type="match status" value="1"/>
</dbReference>
<evidence type="ECO:0000256" key="3">
    <source>
        <dbReference type="SAM" id="MobiDB-lite"/>
    </source>
</evidence>
<feature type="region of interest" description="Disordered" evidence="3">
    <location>
        <begin position="63"/>
        <end position="85"/>
    </location>
</feature>
<dbReference type="OrthoDB" id="7473440at2"/>
<dbReference type="NCBIfam" id="TIGR01552">
    <property type="entry name" value="phd_fam"/>
    <property type="match status" value="1"/>
</dbReference>
<dbReference type="Proteomes" id="UP000298781">
    <property type="component" value="Chromosome"/>
</dbReference>
<reference evidence="4 5" key="1">
    <citation type="submission" date="2019-04" db="EMBL/GenBank/DDBJ databases">
        <title>Phreatobacter aquaticus sp. nov.</title>
        <authorList>
            <person name="Choi A."/>
        </authorList>
    </citation>
    <scope>NUCLEOTIDE SEQUENCE [LARGE SCALE GENOMIC DNA]</scope>
    <source>
        <strain evidence="4 5">KCTC 52518</strain>
    </source>
</reference>
<evidence type="ECO:0000256" key="1">
    <source>
        <dbReference type="ARBA" id="ARBA00009981"/>
    </source>
</evidence>
<dbReference type="Pfam" id="PF02604">
    <property type="entry name" value="PhdYeFM_antitox"/>
    <property type="match status" value="1"/>
</dbReference>
<comment type="similarity">
    <text evidence="1 2">Belongs to the phD/YefM antitoxin family.</text>
</comment>
<dbReference type="Gene3D" id="3.40.1620.10">
    <property type="entry name" value="YefM-like domain"/>
    <property type="match status" value="1"/>
</dbReference>
<dbReference type="AlphaFoldDB" id="A0A4D7B5D1"/>
<organism evidence="4 5">
    <name type="scientific">Phreatobacter stygius</name>
    <dbReference type="NCBI Taxonomy" id="1940610"/>
    <lineage>
        <taxon>Bacteria</taxon>
        <taxon>Pseudomonadati</taxon>
        <taxon>Pseudomonadota</taxon>
        <taxon>Alphaproteobacteria</taxon>
        <taxon>Hyphomicrobiales</taxon>
        <taxon>Phreatobacteraceae</taxon>
        <taxon>Phreatobacter</taxon>
    </lineage>
</organism>
<feature type="compositionally biased region" description="Low complexity" evidence="3">
    <location>
        <begin position="63"/>
        <end position="72"/>
    </location>
</feature>
<sequence length="85" mass="9138">MRMSVTEAKGQLTELVRRAEAGDEVILTRHGQAAVRLVPVRIRLDAKARRAVLEAARAAGAAKASARPNAARSQDFLYGDDGLPE</sequence>
<evidence type="ECO:0000313" key="5">
    <source>
        <dbReference type="Proteomes" id="UP000298781"/>
    </source>
</evidence>
<proteinExistence type="inferred from homology"/>
<dbReference type="InterPro" id="IPR006442">
    <property type="entry name" value="Antitoxin_Phd/YefM"/>
</dbReference>
<dbReference type="EMBL" id="CP039690">
    <property type="protein sequence ID" value="QCI66355.1"/>
    <property type="molecule type" value="Genomic_DNA"/>
</dbReference>
<evidence type="ECO:0000256" key="2">
    <source>
        <dbReference type="RuleBase" id="RU362080"/>
    </source>
</evidence>
<evidence type="ECO:0000313" key="4">
    <source>
        <dbReference type="EMBL" id="QCI66355.1"/>
    </source>
</evidence>
<gene>
    <name evidence="4" type="ORF">E8M01_20305</name>
</gene>
<dbReference type="RefSeq" id="WP_136961799.1">
    <property type="nucleotide sequence ID" value="NZ_CP039690.1"/>
</dbReference>
<name>A0A4D7B5D1_9HYPH</name>